<dbReference type="EC" id="2.3.-.-" evidence="3"/>
<keyword evidence="1" id="KW-0472">Membrane</keyword>
<feature type="domain" description="Acyltransferase 3" evidence="2">
    <location>
        <begin position="5"/>
        <end position="329"/>
    </location>
</feature>
<feature type="transmembrane region" description="Helical" evidence="1">
    <location>
        <begin position="7"/>
        <end position="24"/>
    </location>
</feature>
<proteinExistence type="predicted"/>
<feature type="transmembrane region" description="Helical" evidence="1">
    <location>
        <begin position="313"/>
        <end position="333"/>
    </location>
</feature>
<dbReference type="EMBL" id="CP150845">
    <property type="protein sequence ID" value="WYZ20164.1"/>
    <property type="molecule type" value="Genomic_DNA"/>
</dbReference>
<keyword evidence="4" id="KW-1185">Reference proteome</keyword>
<evidence type="ECO:0000313" key="4">
    <source>
        <dbReference type="Proteomes" id="UP001623852"/>
    </source>
</evidence>
<accession>A0ABZ2UKP7</accession>
<feature type="transmembrane region" description="Helical" evidence="1">
    <location>
        <begin position="275"/>
        <end position="293"/>
    </location>
</feature>
<feature type="transmembrane region" description="Helical" evidence="1">
    <location>
        <begin position="36"/>
        <end position="60"/>
    </location>
</feature>
<feature type="transmembrane region" description="Helical" evidence="1">
    <location>
        <begin position="80"/>
        <end position="97"/>
    </location>
</feature>
<evidence type="ECO:0000313" key="3">
    <source>
        <dbReference type="EMBL" id="WYZ20164.1"/>
    </source>
</evidence>
<sequence>MRINQLTFTRFLAAISIVIFHYGKKSFLFNNFIVDFIFNNADVCVSYFFILSGFVMMIAYSNKSNISAKEYFTNRFARIYPLYLLAIFIMFLLQVRTNEIDLSGIFLNVLMIQSWVPGKILSVNAPGWSLSVEFVFYAIFPFLFNKCFNRFKIKPISLYIISFWILSQLVFQVFYYLYAETSTTAKDFIMYNPILHINEFLIGNLAGFIFIKKLQFKKANYDFLILTFAGLTILALKFSVGKIFHNGLLAPLFISLIILISLNNGIITKLFQKKLFVFLGEISFGIYILQYPVYSMFSAYSVNKYFHITDPTLVFFIRLVILIIASSLAYIYVEKPIQNKIKTRNKTASVIENPA</sequence>
<reference evidence="3 4" key="1">
    <citation type="submission" date="2024-03" db="EMBL/GenBank/DDBJ databases">
        <title>Flavobacterium soyae.</title>
        <authorList>
            <person name="Zheng W."/>
        </authorList>
    </citation>
    <scope>NUCLEOTIDE SEQUENCE [LARGE SCALE GENOMIC DNA]</scope>
    <source>
        <strain evidence="3 4">55</strain>
    </source>
</reference>
<name>A0ABZ2UKP7_9FLAO</name>
<keyword evidence="1" id="KW-0812">Transmembrane</keyword>
<feature type="transmembrane region" description="Helical" evidence="1">
    <location>
        <begin position="223"/>
        <end position="240"/>
    </location>
</feature>
<evidence type="ECO:0000259" key="2">
    <source>
        <dbReference type="Pfam" id="PF01757"/>
    </source>
</evidence>
<dbReference type="Pfam" id="PF01757">
    <property type="entry name" value="Acyl_transf_3"/>
    <property type="match status" value="1"/>
</dbReference>
<dbReference type="InterPro" id="IPR002656">
    <property type="entry name" value="Acyl_transf_3_dom"/>
</dbReference>
<dbReference type="PANTHER" id="PTHR23028">
    <property type="entry name" value="ACETYLTRANSFERASE"/>
    <property type="match status" value="1"/>
</dbReference>
<dbReference type="Proteomes" id="UP001623852">
    <property type="component" value="Chromosome"/>
</dbReference>
<organism evidence="3 4">
    <name type="scientific">Flavobacterium soyae</name>
    <dbReference type="NCBI Taxonomy" id="2903098"/>
    <lineage>
        <taxon>Bacteria</taxon>
        <taxon>Pseudomonadati</taxon>
        <taxon>Bacteroidota</taxon>
        <taxon>Flavobacteriia</taxon>
        <taxon>Flavobacteriales</taxon>
        <taxon>Flavobacteriaceae</taxon>
        <taxon>Flavobacterium</taxon>
    </lineage>
</organism>
<dbReference type="RefSeq" id="WP_406844487.1">
    <property type="nucleotide sequence ID" value="NZ_CP150845.1"/>
</dbReference>
<keyword evidence="3" id="KW-0808">Transferase</keyword>
<feature type="transmembrane region" description="Helical" evidence="1">
    <location>
        <begin position="190"/>
        <end position="211"/>
    </location>
</feature>
<dbReference type="InterPro" id="IPR050879">
    <property type="entry name" value="Acyltransferase_3"/>
</dbReference>
<evidence type="ECO:0000256" key="1">
    <source>
        <dbReference type="SAM" id="Phobius"/>
    </source>
</evidence>
<dbReference type="PANTHER" id="PTHR23028:SF53">
    <property type="entry name" value="ACYL_TRANSF_3 DOMAIN-CONTAINING PROTEIN"/>
    <property type="match status" value="1"/>
</dbReference>
<dbReference type="GO" id="GO:0016746">
    <property type="term" value="F:acyltransferase activity"/>
    <property type="evidence" value="ECO:0007669"/>
    <property type="project" value="UniProtKB-KW"/>
</dbReference>
<keyword evidence="1" id="KW-1133">Transmembrane helix</keyword>
<protein>
    <submittedName>
        <fullName evidence="3">Acyltransferase</fullName>
        <ecNumber evidence="3">2.3.-.-</ecNumber>
    </submittedName>
</protein>
<feature type="transmembrane region" description="Helical" evidence="1">
    <location>
        <begin position="156"/>
        <end position="178"/>
    </location>
</feature>
<feature type="transmembrane region" description="Helical" evidence="1">
    <location>
        <begin position="125"/>
        <end position="144"/>
    </location>
</feature>
<feature type="transmembrane region" description="Helical" evidence="1">
    <location>
        <begin position="246"/>
        <end position="263"/>
    </location>
</feature>
<keyword evidence="3" id="KW-0012">Acyltransferase</keyword>
<gene>
    <name evidence="3" type="ORF">AABD74_01590</name>
</gene>